<evidence type="ECO:0000313" key="3">
    <source>
        <dbReference type="Proteomes" id="UP001211065"/>
    </source>
</evidence>
<dbReference type="EMBL" id="JADGJW010000396">
    <property type="protein sequence ID" value="KAJ3218110.1"/>
    <property type="molecule type" value="Genomic_DNA"/>
</dbReference>
<dbReference type="AlphaFoldDB" id="A0AAD5XV31"/>
<name>A0AAD5XV31_9FUNG</name>
<reference evidence="2" key="1">
    <citation type="submission" date="2020-05" db="EMBL/GenBank/DDBJ databases">
        <title>Phylogenomic resolution of chytrid fungi.</title>
        <authorList>
            <person name="Stajich J.E."/>
            <person name="Amses K."/>
            <person name="Simmons R."/>
            <person name="Seto K."/>
            <person name="Myers J."/>
            <person name="Bonds A."/>
            <person name="Quandt C.A."/>
            <person name="Barry K."/>
            <person name="Liu P."/>
            <person name="Grigoriev I."/>
            <person name="Longcore J.E."/>
            <person name="James T.Y."/>
        </authorList>
    </citation>
    <scope>NUCLEOTIDE SEQUENCE</scope>
    <source>
        <strain evidence="2">JEL0476</strain>
    </source>
</reference>
<feature type="coiled-coil region" evidence="1">
    <location>
        <begin position="210"/>
        <end position="244"/>
    </location>
</feature>
<keyword evidence="3" id="KW-1185">Reference proteome</keyword>
<protein>
    <submittedName>
        <fullName evidence="2">Uncharacterized protein</fullName>
    </submittedName>
</protein>
<keyword evidence="1" id="KW-0175">Coiled coil</keyword>
<evidence type="ECO:0000313" key="2">
    <source>
        <dbReference type="EMBL" id="KAJ3218110.1"/>
    </source>
</evidence>
<dbReference type="Proteomes" id="UP001211065">
    <property type="component" value="Unassembled WGS sequence"/>
</dbReference>
<feature type="non-terminal residue" evidence="2">
    <location>
        <position position="522"/>
    </location>
</feature>
<proteinExistence type="predicted"/>
<sequence length="522" mass="61147">LYPISFESSLNRFPAELLKELDLISNNDKLYTDEPNLIKVERIFRKISTTDEIHIKDFIDLEKLEIVRICECDEPENEIAQNIIFDITNNDASKNVENFEKVNKLNPICHFSNCRNVDPSHFLVQNFEKSILRIQLINFENNEVECKFISNFDQCSKRIFGEERKQCAELNNVIPSKDCASIECNLEDSIVQIETKKKSHDYEMLQNNLNIEYLRNVKAAETEIKNLKLELKKALFDLKNLNDVNNFSLDTVDKKDQVEIQKTDIHYSSIRLEKENKPHQEVFFNQLDVSNDEVTINSSNSTKVTLKEMSFEPNSFFNREGNLLIDENKISENNIYHTNDVQLNLLLKKIRDLEMIVYQKNEDYNLVSSDLHLQVQNLTTLQQSHKFLQDLNTNLDQKLLDKSIEFSKYATSCENALIEKDSYIKDLTYDFRLREKDFTKKISGLREKNATLAKDSIMQKKIEDVNKKNFCFSLEEAKLMMNNLNITLELEKQNSLSLKKENDVLRQMNETKCSEIEFLSSK</sequence>
<accession>A0AAD5XV31</accession>
<comment type="caution">
    <text evidence="2">The sequence shown here is derived from an EMBL/GenBank/DDBJ whole genome shotgun (WGS) entry which is preliminary data.</text>
</comment>
<evidence type="ECO:0000256" key="1">
    <source>
        <dbReference type="SAM" id="Coils"/>
    </source>
</evidence>
<organism evidence="2 3">
    <name type="scientific">Clydaea vesicula</name>
    <dbReference type="NCBI Taxonomy" id="447962"/>
    <lineage>
        <taxon>Eukaryota</taxon>
        <taxon>Fungi</taxon>
        <taxon>Fungi incertae sedis</taxon>
        <taxon>Chytridiomycota</taxon>
        <taxon>Chytridiomycota incertae sedis</taxon>
        <taxon>Chytridiomycetes</taxon>
        <taxon>Lobulomycetales</taxon>
        <taxon>Lobulomycetaceae</taxon>
        <taxon>Clydaea</taxon>
    </lineage>
</organism>
<gene>
    <name evidence="2" type="ORF">HK099_005198</name>
</gene>